<organism evidence="1 2">
    <name type="scientific">Gossypium arboreum</name>
    <name type="common">Tree cotton</name>
    <name type="synonym">Gossypium nanking</name>
    <dbReference type="NCBI Taxonomy" id="29729"/>
    <lineage>
        <taxon>Eukaryota</taxon>
        <taxon>Viridiplantae</taxon>
        <taxon>Streptophyta</taxon>
        <taxon>Embryophyta</taxon>
        <taxon>Tracheophyta</taxon>
        <taxon>Spermatophyta</taxon>
        <taxon>Magnoliopsida</taxon>
        <taxon>eudicotyledons</taxon>
        <taxon>Gunneridae</taxon>
        <taxon>Pentapetalae</taxon>
        <taxon>rosids</taxon>
        <taxon>malvids</taxon>
        <taxon>Malvales</taxon>
        <taxon>Malvaceae</taxon>
        <taxon>Malvoideae</taxon>
        <taxon>Gossypium</taxon>
    </lineage>
</organism>
<sequence>MLYSSYQIYYTQ</sequence>
<dbReference type="Proteomes" id="UP000032142">
    <property type="component" value="Unassembled WGS sequence"/>
</dbReference>
<name>A0A0B0PC59_GOSAR</name>
<gene>
    <name evidence="1" type="ORF">F383_26597</name>
</gene>
<evidence type="ECO:0000313" key="2">
    <source>
        <dbReference type="Proteomes" id="UP000032142"/>
    </source>
</evidence>
<dbReference type="EMBL" id="KN417043">
    <property type="protein sequence ID" value="KHG20921.1"/>
    <property type="molecule type" value="Genomic_DNA"/>
</dbReference>
<proteinExistence type="predicted"/>
<reference evidence="2" key="1">
    <citation type="submission" date="2014-09" db="EMBL/GenBank/DDBJ databases">
        <authorList>
            <person name="Mudge J."/>
            <person name="Ramaraj T."/>
            <person name="Lindquist I.E."/>
            <person name="Bharti A.K."/>
            <person name="Sundararajan A."/>
            <person name="Cameron C.T."/>
            <person name="Woodward J.E."/>
            <person name="May G.D."/>
            <person name="Brubaker C."/>
            <person name="Broadhvest J."/>
            <person name="Wilkins T.A."/>
        </authorList>
    </citation>
    <scope>NUCLEOTIDE SEQUENCE</scope>
    <source>
        <strain evidence="2">cv. AKA8401</strain>
    </source>
</reference>
<evidence type="ECO:0000313" key="1">
    <source>
        <dbReference type="EMBL" id="KHG20921.1"/>
    </source>
</evidence>
<accession>A0A0B0PC59</accession>
<protein>
    <submittedName>
        <fullName evidence="1">Uncharacterized protein</fullName>
    </submittedName>
</protein>
<keyword evidence="2" id="KW-1185">Reference proteome</keyword>